<dbReference type="RefSeq" id="WP_177076740.1">
    <property type="nucleotide sequence ID" value="NZ_JACARG010000014.1"/>
</dbReference>
<dbReference type="AlphaFoldDB" id="A0A7Y8JNR1"/>
<feature type="signal peptide" evidence="1">
    <location>
        <begin position="1"/>
        <end position="18"/>
    </location>
</feature>
<evidence type="ECO:0000313" key="3">
    <source>
        <dbReference type="Proteomes" id="UP000531950"/>
    </source>
</evidence>
<keyword evidence="1" id="KW-0732">Signal</keyword>
<evidence type="ECO:0000313" key="2">
    <source>
        <dbReference type="EMBL" id="NWE12948.1"/>
    </source>
</evidence>
<dbReference type="EMBL" id="JACARG010000014">
    <property type="protein sequence ID" value="NWE12948.1"/>
    <property type="molecule type" value="Genomic_DNA"/>
</dbReference>
<dbReference type="PROSITE" id="PS51257">
    <property type="entry name" value="PROKAR_LIPOPROTEIN"/>
    <property type="match status" value="1"/>
</dbReference>
<gene>
    <name evidence="2" type="ORF">HX822_08390</name>
</gene>
<organism evidence="2 3">
    <name type="scientific">Pseudomonas yamanorum</name>
    <dbReference type="NCBI Taxonomy" id="515393"/>
    <lineage>
        <taxon>Bacteria</taxon>
        <taxon>Pseudomonadati</taxon>
        <taxon>Pseudomonadota</taxon>
        <taxon>Gammaproteobacteria</taxon>
        <taxon>Pseudomonadales</taxon>
        <taxon>Pseudomonadaceae</taxon>
        <taxon>Pseudomonas</taxon>
    </lineage>
</organism>
<sequence>MWLKNVAFALLICPLVTACFSKPFQPPAADADLWEKPGANHQDVVASMLACGEKNGSGIDPKASFQEMAQRFVCMKSAGYTRRDGFDICALHPKGTRPAKSPLLSKHQDNGVHLSFPDWSINWLVLAS</sequence>
<comment type="caution">
    <text evidence="2">The sequence shown here is derived from an EMBL/GenBank/DDBJ whole genome shotgun (WGS) entry which is preliminary data.</text>
</comment>
<reference evidence="2 3" key="1">
    <citation type="submission" date="2020-04" db="EMBL/GenBank/DDBJ databases">
        <title>Molecular characterization of pseudomonads from Agaricus bisporus reveal novel blotch 2 pathogens in Western Europe.</title>
        <authorList>
            <person name="Taparia T."/>
            <person name="Krijger M."/>
            <person name="Haynes E."/>
            <person name="Elpinstone J.G."/>
            <person name="Noble R."/>
            <person name="Van Der Wolf J."/>
        </authorList>
    </citation>
    <scope>NUCLEOTIDE SEQUENCE [LARGE SCALE GENOMIC DNA]</scope>
    <source>
        <strain evidence="2 3">IPO3782</strain>
    </source>
</reference>
<evidence type="ECO:0008006" key="4">
    <source>
        <dbReference type="Google" id="ProtNLM"/>
    </source>
</evidence>
<dbReference type="Proteomes" id="UP000531950">
    <property type="component" value="Unassembled WGS sequence"/>
</dbReference>
<name>A0A7Y8JNR1_9PSED</name>
<evidence type="ECO:0000256" key="1">
    <source>
        <dbReference type="SAM" id="SignalP"/>
    </source>
</evidence>
<accession>A0A7Y8JNR1</accession>
<protein>
    <recommendedName>
        <fullName evidence="4">Lipoprotein</fullName>
    </recommendedName>
</protein>
<proteinExistence type="predicted"/>
<feature type="chain" id="PRO_5031066278" description="Lipoprotein" evidence="1">
    <location>
        <begin position="19"/>
        <end position="128"/>
    </location>
</feature>